<dbReference type="PANTHER" id="PTHR10890">
    <property type="entry name" value="CYSTEINYL-TRNA SYNTHETASE"/>
    <property type="match status" value="1"/>
</dbReference>
<dbReference type="InterPro" id="IPR032678">
    <property type="entry name" value="tRNA-synt_1_cat_dom"/>
</dbReference>
<dbReference type="EMBL" id="MTSL01000178">
    <property type="protein sequence ID" value="PJF17320.1"/>
    <property type="molecule type" value="Genomic_DNA"/>
</dbReference>
<evidence type="ECO:0000256" key="3">
    <source>
        <dbReference type="ARBA" id="ARBA00022840"/>
    </source>
</evidence>
<protein>
    <recommendedName>
        <fullName evidence="4">tRNA synthetases class I catalytic domain-containing protein</fullName>
    </recommendedName>
</protein>
<accession>A0A2H9TI70</accession>
<dbReference type="SUPFAM" id="SSF52374">
    <property type="entry name" value="Nucleotidylyl transferase"/>
    <property type="match status" value="1"/>
</dbReference>
<dbReference type="Proteomes" id="UP000240830">
    <property type="component" value="Unassembled WGS sequence"/>
</dbReference>
<reference evidence="5 6" key="1">
    <citation type="submission" date="2016-10" db="EMBL/GenBank/DDBJ databases">
        <title>The genome of Paramicrosporidium saccamoebae is the missing link in understanding Cryptomycota and Microsporidia evolution.</title>
        <authorList>
            <person name="Quandt C.A."/>
            <person name="Beaudet D."/>
            <person name="Corsaro D."/>
            <person name="Michel R."/>
            <person name="Corradi N."/>
            <person name="James T."/>
        </authorList>
    </citation>
    <scope>NUCLEOTIDE SEQUENCE [LARGE SCALE GENOMIC DNA]</scope>
    <source>
        <strain evidence="5 6">KSL3</strain>
    </source>
</reference>
<proteinExistence type="predicted"/>
<dbReference type="PRINTS" id="PR00983">
    <property type="entry name" value="TRNASYNTHCYS"/>
</dbReference>
<dbReference type="GO" id="GO:0007034">
    <property type="term" value="P:vacuolar transport"/>
    <property type="evidence" value="ECO:0007669"/>
    <property type="project" value="InterPro"/>
</dbReference>
<evidence type="ECO:0000313" key="5">
    <source>
        <dbReference type="EMBL" id="PJF17320.1"/>
    </source>
</evidence>
<keyword evidence="6" id="KW-1185">Reference proteome</keyword>
<evidence type="ECO:0000259" key="4">
    <source>
        <dbReference type="Pfam" id="PF01406"/>
    </source>
</evidence>
<dbReference type="GO" id="GO:0005737">
    <property type="term" value="C:cytoplasm"/>
    <property type="evidence" value="ECO:0007669"/>
    <property type="project" value="TreeGrafter"/>
</dbReference>
<dbReference type="Pfam" id="PF01406">
    <property type="entry name" value="tRNA-synt_1e"/>
    <property type="match status" value="1"/>
</dbReference>
<feature type="domain" description="tRNA synthetases class I catalytic" evidence="4">
    <location>
        <begin position="446"/>
        <end position="610"/>
    </location>
</feature>
<evidence type="ECO:0000256" key="2">
    <source>
        <dbReference type="ARBA" id="ARBA00022741"/>
    </source>
</evidence>
<dbReference type="InterPro" id="IPR005024">
    <property type="entry name" value="Snf7_fam"/>
</dbReference>
<sequence length="796" mass="90039">MNLQEYLNSLPEWMDEQRSRSLFSSFSQPRSVNPESFDSKLLFWKEHMLNATRLGLCDNSVFRLPDSSLVAKLFSRNGNRPLGVAYVMSEHRDSLGEASLLSKLAKLVITGPLTLSWHWVSGTDAADNDVPETECADLVSRANGEQKKDQLLRAISFQEFCSIVQESRSRAGWSKINDKRDFELLLKYMRKTNMIAVASSSNLENCAVKIRLPGETRAPIITPEEANIVKLKNIITSLDDQLHMLALKIKDSKEAAIAALKTNDRSLALHELRRSKTIESSRNQRLQASSTIHEILLKIADAHSDVQIYEAYKTGESTLKQILARDDLSVSKVDNVVVLLQEAFIQQGEISAALGQPNGMLDSSDEDLEKELEEMIQTTAPSATIPERGDLVFPSVPLEKQINKNDFFVCRAAGPMRFPSLFQVYNSLTKKVETLQTSTKGVLNWTYMTFDIMKRILKHYGMEVRVSMGITDVDDKIISQAARTNETIHELSRRFELEFIEGLESLNFSRVSEHMDDIIHFIARLLEDGYAYKSPDGSIHFSISRYTEKGYSYPKFRPSSACNETKVSAATKADRRDFALWKPAKPGEPYWDSPWGLGRPGWHIECSSISTGVYDALSVHSPAELRMLFILHKYGDSLEYSENKMALAARKLKERDGFRLWTKKCFWPCQVELCRDFNWSKVIGPIFVDITKRLTAYIDNYGDEAHPLVLMHAIDELGSMLGLFGFSQQALQSSRLESGLVIDEAIKFRSRVRALGLSQMKEGNMEASQQTLQLCDEFRVNLGTCGISVKVQSIYY</sequence>
<dbReference type="Gene3D" id="3.40.50.620">
    <property type="entry name" value="HUPs"/>
    <property type="match status" value="1"/>
</dbReference>
<dbReference type="InterPro" id="IPR024909">
    <property type="entry name" value="Cys-tRNA/MSH_ligase"/>
</dbReference>
<dbReference type="GO" id="GO:0005524">
    <property type="term" value="F:ATP binding"/>
    <property type="evidence" value="ECO:0007669"/>
    <property type="project" value="UniProtKB-KW"/>
</dbReference>
<dbReference type="Pfam" id="PF03357">
    <property type="entry name" value="Snf7"/>
    <property type="match status" value="1"/>
</dbReference>
<comment type="caution">
    <text evidence="5">The sequence shown here is derived from an EMBL/GenBank/DDBJ whole genome shotgun (WGS) entry which is preliminary data.</text>
</comment>
<dbReference type="GO" id="GO:0006423">
    <property type="term" value="P:cysteinyl-tRNA aminoacylation"/>
    <property type="evidence" value="ECO:0007669"/>
    <property type="project" value="TreeGrafter"/>
</dbReference>
<dbReference type="PANTHER" id="PTHR10890:SF3">
    <property type="entry name" value="CYSTEINE--TRNA LIGASE, CYTOPLASMIC"/>
    <property type="match status" value="1"/>
</dbReference>
<keyword evidence="3" id="KW-0067">ATP-binding</keyword>
<dbReference type="OrthoDB" id="10250120at2759"/>
<gene>
    <name evidence="5" type="ORF">PSACC_02835</name>
</gene>
<keyword evidence="1" id="KW-0436">Ligase</keyword>
<organism evidence="5 6">
    <name type="scientific">Paramicrosporidium saccamoebae</name>
    <dbReference type="NCBI Taxonomy" id="1246581"/>
    <lineage>
        <taxon>Eukaryota</taxon>
        <taxon>Fungi</taxon>
        <taxon>Fungi incertae sedis</taxon>
        <taxon>Cryptomycota</taxon>
        <taxon>Cryptomycota incertae sedis</taxon>
        <taxon>Paramicrosporidium</taxon>
    </lineage>
</organism>
<dbReference type="GO" id="GO:0004817">
    <property type="term" value="F:cysteine-tRNA ligase activity"/>
    <property type="evidence" value="ECO:0007669"/>
    <property type="project" value="TreeGrafter"/>
</dbReference>
<keyword evidence="2" id="KW-0547">Nucleotide-binding</keyword>
<evidence type="ECO:0000313" key="6">
    <source>
        <dbReference type="Proteomes" id="UP000240830"/>
    </source>
</evidence>
<dbReference type="Pfam" id="PF25880">
    <property type="entry name" value="WHD_CHMP7_1st"/>
    <property type="match status" value="1"/>
</dbReference>
<name>A0A2H9TI70_9FUNG</name>
<dbReference type="InterPro" id="IPR014729">
    <property type="entry name" value="Rossmann-like_a/b/a_fold"/>
</dbReference>
<dbReference type="STRING" id="1246581.A0A2H9TI70"/>
<evidence type="ECO:0000256" key="1">
    <source>
        <dbReference type="ARBA" id="ARBA00022598"/>
    </source>
</evidence>
<dbReference type="AlphaFoldDB" id="A0A2H9TI70"/>